<evidence type="ECO:0000313" key="3">
    <source>
        <dbReference type="EMBL" id="PWI69932.1"/>
    </source>
</evidence>
<name>A0A2U3E5Z1_PURLI</name>
<keyword evidence="2" id="KW-1133">Transmembrane helix</keyword>
<evidence type="ECO:0000313" key="4">
    <source>
        <dbReference type="Proteomes" id="UP000245956"/>
    </source>
</evidence>
<feature type="region of interest" description="Disordered" evidence="1">
    <location>
        <begin position="668"/>
        <end position="748"/>
    </location>
</feature>
<dbReference type="Proteomes" id="UP000245956">
    <property type="component" value="Unassembled WGS sequence"/>
</dbReference>
<feature type="transmembrane region" description="Helical" evidence="2">
    <location>
        <begin position="1127"/>
        <end position="1145"/>
    </location>
</feature>
<reference evidence="3 4" key="1">
    <citation type="journal article" date="2016" name="Front. Microbiol.">
        <title>Genome and transcriptome sequences reveal the specific parasitism of the nematophagous Purpureocillium lilacinum 36-1.</title>
        <authorList>
            <person name="Xie J."/>
            <person name="Li S."/>
            <person name="Mo C."/>
            <person name="Xiao X."/>
            <person name="Peng D."/>
            <person name="Wang G."/>
            <person name="Xiao Y."/>
        </authorList>
    </citation>
    <scope>NUCLEOTIDE SEQUENCE [LARGE SCALE GENOMIC DNA]</scope>
    <source>
        <strain evidence="3 4">36-1</strain>
    </source>
</reference>
<feature type="region of interest" description="Disordered" evidence="1">
    <location>
        <begin position="145"/>
        <end position="169"/>
    </location>
</feature>
<gene>
    <name evidence="3" type="ORF">PCL_00076</name>
</gene>
<keyword evidence="2" id="KW-0472">Membrane</keyword>
<feature type="compositionally biased region" description="Basic and acidic residues" evidence="1">
    <location>
        <begin position="147"/>
        <end position="156"/>
    </location>
</feature>
<dbReference type="AlphaFoldDB" id="A0A2U3E5Z1"/>
<dbReference type="SUPFAM" id="SSF103481">
    <property type="entry name" value="Multidrug resistance efflux transporter EmrE"/>
    <property type="match status" value="1"/>
</dbReference>
<feature type="transmembrane region" description="Helical" evidence="2">
    <location>
        <begin position="1087"/>
        <end position="1107"/>
    </location>
</feature>
<feature type="transmembrane region" description="Helical" evidence="2">
    <location>
        <begin position="1038"/>
        <end position="1061"/>
    </location>
</feature>
<sequence>MHYSGADATAADSGVGRDMKPTRCAASTRSTAAQDLQPWTATRCHRLLRQLQSRLAGLRKLTSDENHAPFHESKRTSPADIKPAPAKRVKFTYGSRKRHDEADTEGSEPLIPSCTPRRPMRTMGAMKMIKSSPVAGQVDIPSPVWRRIRDPTDTPARKHSSNNQEDHTECISGAPAGIALSDVTTDLCHLAADIGAEKYRIYHAILCWLNTLLQSTMPHGREPASNSLLAMCLRKFPSCVADIESYERDVAKQQGRQSMWDASNVPFELYGQLENLGSTTGGWRPLKLAIRAHGLSLLCQAVADELFNPRYLALLVRLCVRLGCTEEAHKLATASKIVLPEPRTMKSSLTEDNHLLPLRELVGSGAKKETSRAAMTSVSILALDSRLPTQWLSTRVFASLWTTSLEMMASTASGTAAMAFSRTCLPLMILDNDSAANSQPKASEPMLANVVAGIMATSLILSKAVQGDHAASRHHRAERRVRYLLDLCFHQTCRRKRGRSGRDAGAFMLALARYIVSATGPLAGSMFAQQARSDLVALAAKPRSTDGSQLLYRRTILLLCSIAQYRSRSGVVSSRDCVADICGQLSELELGDSFNHSLPKDVAFLLAQRTKDLRDLAFAESLSGTSNPAGSRTMFSGWRWEEGISEWVLPSGDAEDFAKAKPREALRQLRNRSRSSSVSAEAPVALKASTTRRKRRSNGAGSALCAGKENEGRNSPDAALQGGESAPAAKRIRTRPRGAGQRWSSTSVAGLAGAARDKAEAWGGLPSRVPCRLPCPSGSLPFPADSFIHQNQQETPAPSARCGLARDTLHPSASRLDAQCRLAHVVARRRRRRRRHRRTHLPVARSGTISLHQAAAAAANPNPPTMASRAAVPFLVAMMLLTGVCNTLLTKYQDNQCVRNCDPSDGKRPAHFEQPVLQTAQMFVGEMGCWLVVGLMSIYRRVTSQPSPTERGYEAVDNGDAHQDHHGRPKPDGDRPSVLRGYRVVLLALPAICDICGTTLMNAGLLLVAASIYQMTRGALVLFVGLFSVLFLRRHLYLFQWLSLVGVVLGVGVVGLAGAIWPDEKKVSQQGFNDAAADGGLSDAARAIIGVLLIAGAQIFTATQFVLEEWMLENSTIEPLNVVGWEGIFGFSVTLFVMIVMHLAVGRTDAGRYGYFDMQEGLRQMMQKRIWVTSVLIMISIGGFNFFGLSVTRTVSATSRSTIDTCRTLFIWIVSLGLGWESFKALQIVGFAMLVYSTFLFNGIVQPPLRSLRPSHEVEELLPEEPIEHQ</sequence>
<evidence type="ECO:0008006" key="5">
    <source>
        <dbReference type="Google" id="ProtNLM"/>
    </source>
</evidence>
<feature type="compositionally biased region" description="Basic and acidic residues" evidence="1">
    <location>
        <begin position="66"/>
        <end position="77"/>
    </location>
</feature>
<dbReference type="PANTHER" id="PTHR13146">
    <property type="match status" value="1"/>
</dbReference>
<feature type="region of interest" description="Disordered" evidence="1">
    <location>
        <begin position="946"/>
        <end position="976"/>
    </location>
</feature>
<organism evidence="3 4">
    <name type="scientific">Purpureocillium lilacinum</name>
    <name type="common">Paecilomyces lilacinus</name>
    <dbReference type="NCBI Taxonomy" id="33203"/>
    <lineage>
        <taxon>Eukaryota</taxon>
        <taxon>Fungi</taxon>
        <taxon>Dikarya</taxon>
        <taxon>Ascomycota</taxon>
        <taxon>Pezizomycotina</taxon>
        <taxon>Sordariomycetes</taxon>
        <taxon>Hypocreomycetidae</taxon>
        <taxon>Hypocreales</taxon>
        <taxon>Ophiocordycipitaceae</taxon>
        <taxon>Purpureocillium</taxon>
    </lineage>
</organism>
<evidence type="ECO:0000256" key="2">
    <source>
        <dbReference type="SAM" id="Phobius"/>
    </source>
</evidence>
<protein>
    <recommendedName>
        <fullName evidence="5">Integral membrane protein</fullName>
    </recommendedName>
</protein>
<feature type="region of interest" description="Disordered" evidence="1">
    <location>
        <begin position="1"/>
        <end position="29"/>
    </location>
</feature>
<dbReference type="InterPro" id="IPR037185">
    <property type="entry name" value="EmrE-like"/>
</dbReference>
<accession>A0A2U3E5Z1</accession>
<feature type="compositionally biased region" description="Basic and acidic residues" evidence="1">
    <location>
        <begin position="951"/>
        <end position="976"/>
    </location>
</feature>
<feature type="transmembrane region" description="Helical" evidence="2">
    <location>
        <begin position="870"/>
        <end position="889"/>
    </location>
</feature>
<proteinExistence type="predicted"/>
<feature type="transmembrane region" description="Helical" evidence="2">
    <location>
        <begin position="984"/>
        <end position="1008"/>
    </location>
</feature>
<comment type="caution">
    <text evidence="3">The sequence shown here is derived from an EMBL/GenBank/DDBJ whole genome shotgun (WGS) entry which is preliminary data.</text>
</comment>
<dbReference type="EMBL" id="LCWV01000010">
    <property type="protein sequence ID" value="PWI69932.1"/>
    <property type="molecule type" value="Genomic_DNA"/>
</dbReference>
<evidence type="ECO:0000256" key="1">
    <source>
        <dbReference type="SAM" id="MobiDB-lite"/>
    </source>
</evidence>
<dbReference type="GO" id="GO:0016020">
    <property type="term" value="C:membrane"/>
    <property type="evidence" value="ECO:0007669"/>
    <property type="project" value="TreeGrafter"/>
</dbReference>
<feature type="transmembrane region" description="Helical" evidence="2">
    <location>
        <begin position="1015"/>
        <end position="1032"/>
    </location>
</feature>
<feature type="region of interest" description="Disordered" evidence="1">
    <location>
        <begin position="66"/>
        <end position="119"/>
    </location>
</feature>
<feature type="transmembrane region" description="Helical" evidence="2">
    <location>
        <begin position="1170"/>
        <end position="1191"/>
    </location>
</feature>
<keyword evidence="2" id="KW-0812">Transmembrane</keyword>
<dbReference type="PANTHER" id="PTHR13146:SF0">
    <property type="entry name" value="SOLUTE CARRIER FAMILY 35 MEMBER F6"/>
    <property type="match status" value="1"/>
</dbReference>